<dbReference type="EMBL" id="LSDK01000020">
    <property type="protein sequence ID" value="KXB78183.1"/>
    <property type="molecule type" value="Genomic_DNA"/>
</dbReference>
<proteinExistence type="inferred from homology"/>
<keyword evidence="3" id="KW-0732">Signal</keyword>
<dbReference type="Proteomes" id="UP000070224">
    <property type="component" value="Unassembled WGS sequence"/>
</dbReference>
<comment type="similarity">
    <text evidence="2">Belongs to the SusD family.</text>
</comment>
<evidence type="ECO:0000256" key="2">
    <source>
        <dbReference type="ARBA" id="ARBA00006275"/>
    </source>
</evidence>
<evidence type="ECO:0000313" key="8">
    <source>
        <dbReference type="EMBL" id="KXB78183.1"/>
    </source>
</evidence>
<organism evidence="8 9">
    <name type="scientific">Porphyromonas somerae</name>
    <dbReference type="NCBI Taxonomy" id="322095"/>
    <lineage>
        <taxon>Bacteria</taxon>
        <taxon>Pseudomonadati</taxon>
        <taxon>Bacteroidota</taxon>
        <taxon>Bacteroidia</taxon>
        <taxon>Bacteroidales</taxon>
        <taxon>Porphyromonadaceae</taxon>
        <taxon>Porphyromonas</taxon>
    </lineage>
</organism>
<accession>A0A134BDZ8</accession>
<dbReference type="CDD" id="cd08977">
    <property type="entry name" value="SusD"/>
    <property type="match status" value="1"/>
</dbReference>
<dbReference type="Gene3D" id="1.25.40.900">
    <property type="match status" value="1"/>
</dbReference>
<evidence type="ECO:0000256" key="1">
    <source>
        <dbReference type="ARBA" id="ARBA00004442"/>
    </source>
</evidence>
<evidence type="ECO:0000256" key="3">
    <source>
        <dbReference type="ARBA" id="ARBA00022729"/>
    </source>
</evidence>
<dbReference type="Gene3D" id="2.20.20.130">
    <property type="match status" value="1"/>
</dbReference>
<gene>
    <name evidence="8" type="ORF">HMPREF3185_00270</name>
</gene>
<dbReference type="InterPro" id="IPR033985">
    <property type="entry name" value="SusD-like_N"/>
</dbReference>
<dbReference type="AlphaFoldDB" id="A0A134BDZ8"/>
<feature type="domain" description="RagB/SusD" evidence="6">
    <location>
        <begin position="333"/>
        <end position="457"/>
    </location>
</feature>
<evidence type="ECO:0000313" key="9">
    <source>
        <dbReference type="Proteomes" id="UP000070224"/>
    </source>
</evidence>
<evidence type="ECO:0000259" key="6">
    <source>
        <dbReference type="Pfam" id="PF07980"/>
    </source>
</evidence>
<dbReference type="InterPro" id="IPR012944">
    <property type="entry name" value="SusD_RagB_dom"/>
</dbReference>
<dbReference type="Pfam" id="PF07980">
    <property type="entry name" value="SusD_RagB"/>
    <property type="match status" value="1"/>
</dbReference>
<dbReference type="Pfam" id="PF14322">
    <property type="entry name" value="SusD-like_3"/>
    <property type="match status" value="1"/>
</dbReference>
<reference evidence="9" key="1">
    <citation type="submission" date="2016-01" db="EMBL/GenBank/DDBJ databases">
        <authorList>
            <person name="Mitreva M."/>
            <person name="Pepin K.H."/>
            <person name="Mihindukulasuriya K.A."/>
            <person name="Fulton R."/>
            <person name="Fronick C."/>
            <person name="O'Laughlin M."/>
            <person name="Miner T."/>
            <person name="Herter B."/>
            <person name="Rosa B.A."/>
            <person name="Cordes M."/>
            <person name="Tomlinson C."/>
            <person name="Wollam A."/>
            <person name="Palsikar V.B."/>
            <person name="Mardis E.R."/>
            <person name="Wilson R.K."/>
        </authorList>
    </citation>
    <scope>NUCLEOTIDE SEQUENCE [LARGE SCALE GENOMIC DNA]</scope>
    <source>
        <strain evidence="9">KA00683</strain>
    </source>
</reference>
<name>A0A134BDZ8_9PORP</name>
<keyword evidence="9" id="KW-1185">Reference proteome</keyword>
<evidence type="ECO:0000256" key="5">
    <source>
        <dbReference type="ARBA" id="ARBA00023237"/>
    </source>
</evidence>
<dbReference type="PATRIC" id="fig|322095.3.peg.268"/>
<keyword evidence="5" id="KW-0998">Cell outer membrane</keyword>
<dbReference type="GO" id="GO:0009279">
    <property type="term" value="C:cell outer membrane"/>
    <property type="evidence" value="ECO:0007669"/>
    <property type="project" value="UniProtKB-SubCell"/>
</dbReference>
<comment type="caution">
    <text evidence="8">The sequence shown here is derived from an EMBL/GenBank/DDBJ whole genome shotgun (WGS) entry which is preliminary data.</text>
</comment>
<dbReference type="SUPFAM" id="SSF48452">
    <property type="entry name" value="TPR-like"/>
    <property type="match status" value="1"/>
</dbReference>
<comment type="subcellular location">
    <subcellularLocation>
        <location evidence="1">Cell outer membrane</location>
    </subcellularLocation>
</comment>
<dbReference type="InterPro" id="IPR011990">
    <property type="entry name" value="TPR-like_helical_dom_sf"/>
</dbReference>
<evidence type="ECO:0000256" key="4">
    <source>
        <dbReference type="ARBA" id="ARBA00023136"/>
    </source>
</evidence>
<sequence>MLVSNAYPSIQMKRFPLYILLASSVLFTSCEKELNQLPSGSLPSEQSISSLSGLTSAVRGVYSRLNTRYGYSGETAIFADGRGGDVKIVVGSYNHSTAIHQFLTDKSSGFSAGAYQAFATTSSRVNDILQYVGSVEKTLASSQKAEFDDQVAQLYALRGLAHLELARLFSHIPTTGVNLDAAYSGIPLNTAVHPVGYRFQRSTLRETYAQVIADLTKSLEGLSKNKTLNSGAINYWAAAGLLARTYLYLGDWQNAYKYASEVISSSPYTLYSVADYPSVWGKQGTSESLFEVLTTEKSNAGLNSLGGYTNPGVYPEFGAADDFVTWVQTTRSNDVRAQLISERSKAGGVAKAYYTTKYVGQDGASNATAMNNFKVIRLSELYLIASEALLRGATASDGKTAVDYYNTLRRNRFSSYTAATSVTLQDILDERRIEFFCEGHRAFDLLRNKINLTSQYVSGGTVNYLDWRTIVELPEREKNINPDLVVRAAQ</sequence>
<protein>
    <submittedName>
        <fullName evidence="8">SusD family protein</fullName>
    </submittedName>
</protein>
<feature type="domain" description="SusD-like N-terminal" evidence="7">
    <location>
        <begin position="121"/>
        <end position="247"/>
    </location>
</feature>
<dbReference type="STRING" id="322095.HMPREF3185_00270"/>
<keyword evidence="4" id="KW-0472">Membrane</keyword>
<dbReference type="Gene3D" id="1.25.40.390">
    <property type="match status" value="1"/>
</dbReference>
<evidence type="ECO:0000259" key="7">
    <source>
        <dbReference type="Pfam" id="PF14322"/>
    </source>
</evidence>